<accession>A0A7K3WKW1</accession>
<evidence type="ECO:0000256" key="6">
    <source>
        <dbReference type="ARBA" id="ARBA00023121"/>
    </source>
</evidence>
<dbReference type="InterPro" id="IPR047202">
    <property type="entry name" value="Lipocalin_Blc-like_dom"/>
</dbReference>
<evidence type="ECO:0000256" key="10">
    <source>
        <dbReference type="ARBA" id="ARBA00023288"/>
    </source>
</evidence>
<keyword evidence="16" id="KW-1185">Reference proteome</keyword>
<feature type="domain" description="Lipocalin/cytosolic fatty-acid binding" evidence="14">
    <location>
        <begin position="40"/>
        <end position="178"/>
    </location>
</feature>
<sequence length="182" mass="20925">MERETTRNLIGSALLAVGGYLLFKSGNALPKKLAVIKPFDKEKFLGKWYEIARLDHPFEKNLTNVTATYSKKSNGKIEVVNRGYNEFEFNWKEADGKAKFKDDENRGALKVSFFGPFYAGYNVIEVDEDYNHMLVAGDNLDYLWILSRKTDIPGKVKDNFLSKAKKLGYKTSRLIWVEHNQD</sequence>
<evidence type="ECO:0000259" key="14">
    <source>
        <dbReference type="Pfam" id="PF08212"/>
    </source>
</evidence>
<dbReference type="Proteomes" id="UP000486602">
    <property type="component" value="Unassembled WGS sequence"/>
</dbReference>
<comment type="subunit">
    <text evidence="4">Homodimer.</text>
</comment>
<dbReference type="CDD" id="cd19438">
    <property type="entry name" value="lipocalin_Blc-like"/>
    <property type="match status" value="1"/>
</dbReference>
<evidence type="ECO:0000256" key="13">
    <source>
        <dbReference type="PIRNR" id="PIRNR036893"/>
    </source>
</evidence>
<reference evidence="15 16" key="1">
    <citation type="submission" date="2020-02" db="EMBL/GenBank/DDBJ databases">
        <title>Out from the shadows clarifying the taxonomy of the family Cryomorphaceae and related taxa by utilizing the GTDB taxonomic framework.</title>
        <authorList>
            <person name="Bowman J.P."/>
        </authorList>
    </citation>
    <scope>NUCLEOTIDE SEQUENCE [LARGE SCALE GENOMIC DNA]</scope>
    <source>
        <strain evidence="15 16">QSSC 1-22</strain>
    </source>
</reference>
<keyword evidence="9" id="KW-0998">Cell outer membrane</keyword>
<evidence type="ECO:0000256" key="3">
    <source>
        <dbReference type="ARBA" id="ARBA00006889"/>
    </source>
</evidence>
<evidence type="ECO:0000256" key="8">
    <source>
        <dbReference type="ARBA" id="ARBA00023139"/>
    </source>
</evidence>
<dbReference type="PROSITE" id="PS00213">
    <property type="entry name" value="LIPOCALIN"/>
    <property type="match status" value="1"/>
</dbReference>
<evidence type="ECO:0000256" key="5">
    <source>
        <dbReference type="ARBA" id="ARBA00022729"/>
    </source>
</evidence>
<dbReference type="PIRSF" id="PIRSF036893">
    <property type="entry name" value="Lipocalin_ApoD"/>
    <property type="match status" value="1"/>
</dbReference>
<dbReference type="PRINTS" id="PR01171">
    <property type="entry name" value="BCTLIPOCALIN"/>
</dbReference>
<evidence type="ECO:0000256" key="12">
    <source>
        <dbReference type="ARBA" id="ARBA00071217"/>
    </source>
</evidence>
<dbReference type="PANTHER" id="PTHR10612:SF34">
    <property type="entry name" value="APOLIPOPROTEIN D"/>
    <property type="match status" value="1"/>
</dbReference>
<dbReference type="InterPro" id="IPR022272">
    <property type="entry name" value="Lipocalin_CS"/>
</dbReference>
<keyword evidence="5" id="KW-0732">Signal</keyword>
<dbReference type="Pfam" id="PF08212">
    <property type="entry name" value="Lipocalin_2"/>
    <property type="match status" value="1"/>
</dbReference>
<dbReference type="InterPro" id="IPR012674">
    <property type="entry name" value="Calycin"/>
</dbReference>
<dbReference type="GO" id="GO:0008289">
    <property type="term" value="F:lipid binding"/>
    <property type="evidence" value="ECO:0007669"/>
    <property type="project" value="UniProtKB-KW"/>
</dbReference>
<name>A0A7K3WKW1_9FLAO</name>
<evidence type="ECO:0000256" key="1">
    <source>
        <dbReference type="ARBA" id="ARBA00004442"/>
    </source>
</evidence>
<proteinExistence type="inferred from homology"/>
<dbReference type="PANTHER" id="PTHR10612">
    <property type="entry name" value="APOLIPOPROTEIN D"/>
    <property type="match status" value="1"/>
</dbReference>
<protein>
    <recommendedName>
        <fullName evidence="12">Outer membrane lipoprotein Blc</fullName>
    </recommendedName>
</protein>
<gene>
    <name evidence="15" type="ORF">G3O08_02050</name>
</gene>
<evidence type="ECO:0000256" key="11">
    <source>
        <dbReference type="ARBA" id="ARBA00057024"/>
    </source>
</evidence>
<keyword evidence="10" id="KW-0449">Lipoprotein</keyword>
<evidence type="ECO:0000256" key="9">
    <source>
        <dbReference type="ARBA" id="ARBA00023237"/>
    </source>
</evidence>
<dbReference type="EMBL" id="JAAGVY010000002">
    <property type="protein sequence ID" value="NEN22286.1"/>
    <property type="molecule type" value="Genomic_DNA"/>
</dbReference>
<dbReference type="InterPro" id="IPR002446">
    <property type="entry name" value="Lipocalin_bac"/>
</dbReference>
<dbReference type="Gene3D" id="2.40.128.20">
    <property type="match status" value="1"/>
</dbReference>
<dbReference type="AlphaFoldDB" id="A0A7K3WKW1"/>
<organism evidence="15 16">
    <name type="scientific">Cryomorpha ignava</name>
    <dbReference type="NCBI Taxonomy" id="101383"/>
    <lineage>
        <taxon>Bacteria</taxon>
        <taxon>Pseudomonadati</taxon>
        <taxon>Bacteroidota</taxon>
        <taxon>Flavobacteriia</taxon>
        <taxon>Flavobacteriales</taxon>
        <taxon>Cryomorphaceae</taxon>
        <taxon>Cryomorpha</taxon>
    </lineage>
</organism>
<dbReference type="RefSeq" id="WP_163283000.1">
    <property type="nucleotide sequence ID" value="NZ_JAAGVY010000002.1"/>
</dbReference>
<comment type="subcellular location">
    <subcellularLocation>
        <location evidence="1">Cell outer membrane</location>
    </subcellularLocation>
    <subcellularLocation>
        <location evidence="2">Membrane</location>
        <topology evidence="2">Lipid-anchor</topology>
    </subcellularLocation>
</comment>
<dbReference type="GO" id="GO:0006950">
    <property type="term" value="P:response to stress"/>
    <property type="evidence" value="ECO:0007669"/>
    <property type="project" value="UniProtKB-ARBA"/>
</dbReference>
<comment type="caution">
    <text evidence="15">The sequence shown here is derived from an EMBL/GenBank/DDBJ whole genome shotgun (WGS) entry which is preliminary data.</text>
</comment>
<evidence type="ECO:0000256" key="2">
    <source>
        <dbReference type="ARBA" id="ARBA00004635"/>
    </source>
</evidence>
<evidence type="ECO:0000256" key="4">
    <source>
        <dbReference type="ARBA" id="ARBA00011738"/>
    </source>
</evidence>
<dbReference type="GO" id="GO:0009279">
    <property type="term" value="C:cell outer membrane"/>
    <property type="evidence" value="ECO:0007669"/>
    <property type="project" value="UniProtKB-SubCell"/>
</dbReference>
<dbReference type="InterPro" id="IPR022271">
    <property type="entry name" value="Lipocalin_ApoD"/>
</dbReference>
<dbReference type="InterPro" id="IPR000566">
    <property type="entry name" value="Lipocln_cytosolic_FA-bd_dom"/>
</dbReference>
<dbReference type="SUPFAM" id="SSF50814">
    <property type="entry name" value="Lipocalins"/>
    <property type="match status" value="1"/>
</dbReference>
<keyword evidence="8" id="KW-0564">Palmitate</keyword>
<evidence type="ECO:0000313" key="16">
    <source>
        <dbReference type="Proteomes" id="UP000486602"/>
    </source>
</evidence>
<comment type="similarity">
    <text evidence="3 13">Belongs to the calycin superfamily. Lipocalin family.</text>
</comment>
<evidence type="ECO:0000256" key="7">
    <source>
        <dbReference type="ARBA" id="ARBA00023136"/>
    </source>
</evidence>
<keyword evidence="7" id="KW-0472">Membrane</keyword>
<comment type="function">
    <text evidence="11">Involved in the storage or transport of lipids necessary for membrane maintenance under stressful conditions. Displays a binding preference for lysophospholipids.</text>
</comment>
<dbReference type="FunFam" id="2.40.128.20:FF:000002">
    <property type="entry name" value="Outer membrane lipoprotein Blc"/>
    <property type="match status" value="1"/>
</dbReference>
<keyword evidence="6" id="KW-0446">Lipid-binding</keyword>
<evidence type="ECO:0000313" key="15">
    <source>
        <dbReference type="EMBL" id="NEN22286.1"/>
    </source>
</evidence>